<evidence type="ECO:0000259" key="2">
    <source>
        <dbReference type="PROSITE" id="PS51186"/>
    </source>
</evidence>
<dbReference type="SUPFAM" id="SSF55729">
    <property type="entry name" value="Acyl-CoA N-acyltransferases (Nat)"/>
    <property type="match status" value="1"/>
</dbReference>
<dbReference type="PROSITE" id="PS51186">
    <property type="entry name" value="GNAT"/>
    <property type="match status" value="1"/>
</dbReference>
<dbReference type="GO" id="GO:0016747">
    <property type="term" value="F:acyltransferase activity, transferring groups other than amino-acyl groups"/>
    <property type="evidence" value="ECO:0007669"/>
    <property type="project" value="InterPro"/>
</dbReference>
<dbReference type="Proteomes" id="UP001221413">
    <property type="component" value="Unassembled WGS sequence"/>
</dbReference>
<name>A0AAD6IXW7_DREDA</name>
<comment type="caution">
    <text evidence="3">The sequence shown here is derived from an EMBL/GenBank/DDBJ whole genome shotgun (WGS) entry which is preliminary data.</text>
</comment>
<feature type="region of interest" description="Disordered" evidence="1">
    <location>
        <begin position="1"/>
        <end position="24"/>
    </location>
</feature>
<dbReference type="PANTHER" id="PTHR43305:SF1">
    <property type="entry name" value="FAMILY N-ACETYLTRANSFERASE, PUTATIVE (AFU_ORTHOLOGUE AFUA_2G01380)-RELATED"/>
    <property type="match status" value="1"/>
</dbReference>
<dbReference type="AlphaFoldDB" id="A0AAD6IXW7"/>
<dbReference type="Pfam" id="PF00583">
    <property type="entry name" value="Acetyltransf_1"/>
    <property type="match status" value="1"/>
</dbReference>
<gene>
    <name evidence="3" type="ORF">Dda_6679</name>
</gene>
<dbReference type="PANTHER" id="PTHR43305">
    <property type="entry name" value="FAMILY N-ACETYLTRANSFERASE, PUTATIVE (AFU_ORTHOLOGUE AFUA_2G01380)-RELATED"/>
    <property type="match status" value="1"/>
</dbReference>
<proteinExistence type="predicted"/>
<evidence type="ECO:0000313" key="4">
    <source>
        <dbReference type="Proteomes" id="UP001221413"/>
    </source>
</evidence>
<dbReference type="InterPro" id="IPR016181">
    <property type="entry name" value="Acyl_CoA_acyltransferase"/>
</dbReference>
<reference evidence="3" key="1">
    <citation type="submission" date="2023-01" db="EMBL/GenBank/DDBJ databases">
        <title>The chitinases involved in constricting ring structure development in the nematode-trapping fungus Drechslerella dactyloides.</title>
        <authorList>
            <person name="Wang R."/>
            <person name="Zhang L."/>
            <person name="Tang P."/>
            <person name="Li S."/>
            <person name="Liang L."/>
        </authorList>
    </citation>
    <scope>NUCLEOTIDE SEQUENCE</scope>
    <source>
        <strain evidence="3">YMF1.00031</strain>
    </source>
</reference>
<evidence type="ECO:0000313" key="3">
    <source>
        <dbReference type="EMBL" id="KAJ6258631.1"/>
    </source>
</evidence>
<feature type="domain" description="N-acetyltransferase" evidence="2">
    <location>
        <begin position="29"/>
        <end position="210"/>
    </location>
</feature>
<sequence>MSQPPAPTAAANRHSDGDTGENENENLTFTIAPATESDLPDVTALFALYAQSLNIDLTFQSFAEELAGLPGKYAPPTGQILLARRVNPPHPPHPHSDSHDDTNGITARGEAIGCVAVRPITLQTGNDKEIKRCEMKRLYALPSTRGQGVGRALVASVVEAAAGLGYREMYLDTLASMDAARGLYSRFGFEGTEAYYHNPHDGVVFLVKRL</sequence>
<dbReference type="EMBL" id="JAQGDS010000008">
    <property type="protein sequence ID" value="KAJ6258631.1"/>
    <property type="molecule type" value="Genomic_DNA"/>
</dbReference>
<keyword evidence="4" id="KW-1185">Reference proteome</keyword>
<dbReference type="InterPro" id="IPR000182">
    <property type="entry name" value="GNAT_dom"/>
</dbReference>
<organism evidence="3 4">
    <name type="scientific">Drechslerella dactyloides</name>
    <name type="common">Nematode-trapping fungus</name>
    <name type="synonym">Arthrobotrys dactyloides</name>
    <dbReference type="NCBI Taxonomy" id="74499"/>
    <lineage>
        <taxon>Eukaryota</taxon>
        <taxon>Fungi</taxon>
        <taxon>Dikarya</taxon>
        <taxon>Ascomycota</taxon>
        <taxon>Pezizomycotina</taxon>
        <taxon>Orbiliomycetes</taxon>
        <taxon>Orbiliales</taxon>
        <taxon>Orbiliaceae</taxon>
        <taxon>Drechslerella</taxon>
    </lineage>
</organism>
<dbReference type="Gene3D" id="3.40.630.30">
    <property type="match status" value="1"/>
</dbReference>
<evidence type="ECO:0000256" key="1">
    <source>
        <dbReference type="SAM" id="MobiDB-lite"/>
    </source>
</evidence>
<dbReference type="CDD" id="cd04301">
    <property type="entry name" value="NAT_SF"/>
    <property type="match status" value="1"/>
</dbReference>
<accession>A0AAD6IXW7</accession>
<dbReference type="InterPro" id="IPR052777">
    <property type="entry name" value="Acetyltransferase_Enz"/>
</dbReference>
<protein>
    <submittedName>
        <fullName evidence="3">Acetyltransferase</fullName>
    </submittedName>
</protein>